<name>U4TQZ1_9LACO</name>
<proteinExistence type="predicted"/>
<dbReference type="Proteomes" id="UP000030647">
    <property type="component" value="Unassembled WGS sequence"/>
</dbReference>
<keyword evidence="1" id="KW-1133">Transmembrane helix</keyword>
<feature type="transmembrane region" description="Helical" evidence="1">
    <location>
        <begin position="69"/>
        <end position="87"/>
    </location>
</feature>
<protein>
    <submittedName>
        <fullName evidence="2">Uncharacterized protein</fullName>
    </submittedName>
</protein>
<dbReference type="EMBL" id="KI271608">
    <property type="protein sequence ID" value="ERL63927.1"/>
    <property type="molecule type" value="Genomic_DNA"/>
</dbReference>
<keyword evidence="3" id="KW-1185">Reference proteome</keyword>
<organism evidence="2 3">
    <name type="scientific">Schleiferilactobacillus shenzhenensis LY-73</name>
    <dbReference type="NCBI Taxonomy" id="1231336"/>
    <lineage>
        <taxon>Bacteria</taxon>
        <taxon>Bacillati</taxon>
        <taxon>Bacillota</taxon>
        <taxon>Bacilli</taxon>
        <taxon>Lactobacillales</taxon>
        <taxon>Lactobacillaceae</taxon>
        <taxon>Schleiferilactobacillus</taxon>
    </lineage>
</organism>
<reference evidence="3" key="1">
    <citation type="journal article" date="2013" name="Genome Announc.">
        <title>Whole-Genome Sequencing of Lactobacillus shenzhenensis Strain LY-73T.</title>
        <authorList>
            <person name="Lin Z."/>
            <person name="Liu Z."/>
            <person name="Yang R."/>
            <person name="Zou Y."/>
            <person name="Wan D."/>
            <person name="Chen J."/>
            <person name="Guo M."/>
            <person name="Zhao J."/>
            <person name="Fang C."/>
            <person name="Yang R."/>
            <person name="Liu F."/>
        </authorList>
    </citation>
    <scope>NUCLEOTIDE SEQUENCE [LARGE SCALE GENOMIC DNA]</scope>
    <source>
        <strain evidence="3">LY-73</strain>
    </source>
</reference>
<feature type="transmembrane region" description="Helical" evidence="1">
    <location>
        <begin position="41"/>
        <end position="62"/>
    </location>
</feature>
<gene>
    <name evidence="2" type="ORF">L248_1746</name>
</gene>
<keyword evidence="1" id="KW-0472">Membrane</keyword>
<dbReference type="HOGENOM" id="CLU_2450913_0_0_9"/>
<evidence type="ECO:0000256" key="1">
    <source>
        <dbReference type="SAM" id="Phobius"/>
    </source>
</evidence>
<sequence length="89" mass="9902">MLYAVLMGGAAIVQAHQAGMPLWLLVLNVGFSLILLTSRWWVPSFYIGLLGLLGTALANGLVLNGRIRWSHFTVRTVLTAALIWWHLFL</sequence>
<evidence type="ECO:0000313" key="2">
    <source>
        <dbReference type="EMBL" id="ERL63927.1"/>
    </source>
</evidence>
<keyword evidence="1" id="KW-0812">Transmembrane</keyword>
<dbReference type="AlphaFoldDB" id="U4TQZ1"/>
<evidence type="ECO:0000313" key="3">
    <source>
        <dbReference type="Proteomes" id="UP000030647"/>
    </source>
</evidence>
<accession>U4TQZ1</accession>